<name>A0ACC0WEE0_9STRA</name>
<evidence type="ECO:0000313" key="2">
    <source>
        <dbReference type="Proteomes" id="UP001163321"/>
    </source>
</evidence>
<proteinExistence type="predicted"/>
<dbReference type="Proteomes" id="UP001163321">
    <property type="component" value="Chromosome 2"/>
</dbReference>
<keyword evidence="2" id="KW-1185">Reference proteome</keyword>
<evidence type="ECO:0000313" key="1">
    <source>
        <dbReference type="EMBL" id="KAI9916468.1"/>
    </source>
</evidence>
<gene>
    <name evidence="1" type="ORF">PsorP6_017163</name>
</gene>
<protein>
    <submittedName>
        <fullName evidence="1">Uncharacterized protein</fullName>
    </submittedName>
</protein>
<reference evidence="1 2" key="1">
    <citation type="journal article" date="2022" name="bioRxiv">
        <title>The genome of the oomycete Peronosclerospora sorghi, a cosmopolitan pathogen of maize and sorghum, is inflated with dispersed pseudogenes.</title>
        <authorList>
            <person name="Fletcher K."/>
            <person name="Martin F."/>
            <person name="Isakeit T."/>
            <person name="Cavanaugh K."/>
            <person name="Magill C."/>
            <person name="Michelmore R."/>
        </authorList>
    </citation>
    <scope>NUCLEOTIDE SEQUENCE [LARGE SCALE GENOMIC DNA]</scope>
    <source>
        <strain evidence="1">P6</strain>
    </source>
</reference>
<comment type="caution">
    <text evidence="1">The sequence shown here is derived from an EMBL/GenBank/DDBJ whole genome shotgun (WGS) entry which is preliminary data.</text>
</comment>
<dbReference type="EMBL" id="CM047581">
    <property type="protein sequence ID" value="KAI9916468.1"/>
    <property type="molecule type" value="Genomic_DNA"/>
</dbReference>
<organism evidence="1 2">
    <name type="scientific">Peronosclerospora sorghi</name>
    <dbReference type="NCBI Taxonomy" id="230839"/>
    <lineage>
        <taxon>Eukaryota</taxon>
        <taxon>Sar</taxon>
        <taxon>Stramenopiles</taxon>
        <taxon>Oomycota</taxon>
        <taxon>Peronosporomycetes</taxon>
        <taxon>Peronosporales</taxon>
        <taxon>Peronosporaceae</taxon>
        <taxon>Peronosclerospora</taxon>
    </lineage>
</organism>
<accession>A0ACC0WEE0</accession>
<sequence length="174" mass="19607">MTPHETTTAALGLGERGITNTCKEQLADQEKKYNERSFVANGTFSVDTGKFTGCSPKDTLIVKQPPSEDNVGWGPMNHLTTAEVLDVLYDKAIKHFSSLDRMHVLDGYCGSRLKVRIITELAWQHHFVTNTFIRPEYSSLAKKFHLDFTVINACDIVDEDWKAHGLNSEVFVIF</sequence>